<comment type="caution">
    <text evidence="5">The sequence shown here is derived from an EMBL/GenBank/DDBJ whole genome shotgun (WGS) entry which is preliminary data.</text>
</comment>
<dbReference type="InterPro" id="IPR020598">
    <property type="entry name" value="rRNA_Ade_methylase_Trfase_N"/>
</dbReference>
<name>A0A2W2B3H1_9ACTN</name>
<keyword evidence="3" id="KW-0949">S-adenosyl-L-methionine</keyword>
<evidence type="ECO:0000256" key="3">
    <source>
        <dbReference type="ARBA" id="ARBA00022691"/>
    </source>
</evidence>
<dbReference type="InterPro" id="IPR013216">
    <property type="entry name" value="Methyltransf_11"/>
</dbReference>
<protein>
    <submittedName>
        <fullName evidence="5">SAM-dependent methyltransferase</fullName>
    </submittedName>
</protein>
<dbReference type="SUPFAM" id="SSF53335">
    <property type="entry name" value="S-adenosyl-L-methionine-dependent methyltransferases"/>
    <property type="match status" value="1"/>
</dbReference>
<dbReference type="Proteomes" id="UP000248764">
    <property type="component" value="Unassembled WGS sequence"/>
</dbReference>
<evidence type="ECO:0000256" key="2">
    <source>
        <dbReference type="ARBA" id="ARBA00022679"/>
    </source>
</evidence>
<keyword evidence="6" id="KW-1185">Reference proteome</keyword>
<dbReference type="GO" id="GO:0000179">
    <property type="term" value="F:rRNA (adenine-N6,N6-)-dimethyltransferase activity"/>
    <property type="evidence" value="ECO:0007669"/>
    <property type="project" value="InterPro"/>
</dbReference>
<gene>
    <name evidence="5" type="ORF">C1I92_30925</name>
</gene>
<evidence type="ECO:0000313" key="5">
    <source>
        <dbReference type="EMBL" id="PZF79490.1"/>
    </source>
</evidence>
<dbReference type="RefSeq" id="WP_111258485.1">
    <property type="nucleotide sequence ID" value="NZ_POTW01000135.1"/>
</dbReference>
<reference evidence="5 6" key="1">
    <citation type="submission" date="2018-01" db="EMBL/GenBank/DDBJ databases">
        <title>Draft genome sequence of Jiangella sp. GTF31.</title>
        <authorList>
            <person name="Sahin N."/>
            <person name="Ay H."/>
            <person name="Saygin H."/>
        </authorList>
    </citation>
    <scope>NUCLEOTIDE SEQUENCE [LARGE SCALE GENOMIC DNA]</scope>
    <source>
        <strain evidence="5 6">GTF31</strain>
    </source>
</reference>
<dbReference type="PANTHER" id="PTHR43464">
    <property type="entry name" value="METHYLTRANSFERASE"/>
    <property type="match status" value="1"/>
</dbReference>
<dbReference type="SMART" id="SM00650">
    <property type="entry name" value="rADc"/>
    <property type="match status" value="1"/>
</dbReference>
<accession>A0A2W2B3H1</accession>
<dbReference type="InterPro" id="IPR029063">
    <property type="entry name" value="SAM-dependent_MTases_sf"/>
</dbReference>
<keyword evidence="1 5" id="KW-0489">Methyltransferase</keyword>
<dbReference type="CDD" id="cd02440">
    <property type="entry name" value="AdoMet_MTases"/>
    <property type="match status" value="1"/>
</dbReference>
<evidence type="ECO:0000313" key="6">
    <source>
        <dbReference type="Proteomes" id="UP000248764"/>
    </source>
</evidence>
<feature type="domain" description="Ribosomal RNA adenine methylase transferase N-terminal" evidence="4">
    <location>
        <begin position="11"/>
        <end position="134"/>
    </location>
</feature>
<dbReference type="Pfam" id="PF08241">
    <property type="entry name" value="Methyltransf_11"/>
    <property type="match status" value="1"/>
</dbReference>
<evidence type="ECO:0000259" key="4">
    <source>
        <dbReference type="SMART" id="SM00650"/>
    </source>
</evidence>
<dbReference type="Gene3D" id="3.40.50.150">
    <property type="entry name" value="Vaccinia Virus protein VP39"/>
    <property type="match status" value="1"/>
</dbReference>
<dbReference type="PANTHER" id="PTHR43464:SF19">
    <property type="entry name" value="UBIQUINONE BIOSYNTHESIS O-METHYLTRANSFERASE, MITOCHONDRIAL"/>
    <property type="match status" value="1"/>
</dbReference>
<proteinExistence type="predicted"/>
<evidence type="ECO:0000256" key="1">
    <source>
        <dbReference type="ARBA" id="ARBA00022603"/>
    </source>
</evidence>
<keyword evidence="2 5" id="KW-0808">Transferase</keyword>
<sequence>MADPWNANIHYDARLAGHVPPEAGRVLDVGCGDGFLAARLARAADAPSRHVVALDVDAPVLARASERFPDAAVEWCHGDVLTHPFEPASFDAVVSNATLHHLPDTAAALRRLGSLVRPGGVLAIVGFTRFERRDLHWAAAAFVSLGVANRVRRKWEHTAPLHWPPPLTYRELSASVRPTLPGARLSRLLMGRYLLVWQAPGSLG</sequence>
<dbReference type="AlphaFoldDB" id="A0A2W2B3H1"/>
<organism evidence="5 6">
    <name type="scientific">Jiangella anatolica</name>
    <dbReference type="NCBI Taxonomy" id="2670374"/>
    <lineage>
        <taxon>Bacteria</taxon>
        <taxon>Bacillati</taxon>
        <taxon>Actinomycetota</taxon>
        <taxon>Actinomycetes</taxon>
        <taxon>Jiangellales</taxon>
        <taxon>Jiangellaceae</taxon>
        <taxon>Jiangella</taxon>
    </lineage>
</organism>
<dbReference type="EMBL" id="POTW01000135">
    <property type="protein sequence ID" value="PZF79490.1"/>
    <property type="molecule type" value="Genomic_DNA"/>
</dbReference>